<dbReference type="AlphaFoldDB" id="A0A537JNU7"/>
<accession>A0A537JNU7</accession>
<reference evidence="8 9" key="1">
    <citation type="journal article" date="2019" name="Nat. Microbiol.">
        <title>Mediterranean grassland soil C-N compound turnover is dependent on rainfall and depth, and is mediated by genomically divergent microorganisms.</title>
        <authorList>
            <person name="Diamond S."/>
            <person name="Andeer P.F."/>
            <person name="Li Z."/>
            <person name="Crits-Christoph A."/>
            <person name="Burstein D."/>
            <person name="Anantharaman K."/>
            <person name="Lane K.R."/>
            <person name="Thomas B.C."/>
            <person name="Pan C."/>
            <person name="Northen T.R."/>
            <person name="Banfield J.F."/>
        </authorList>
    </citation>
    <scope>NUCLEOTIDE SEQUENCE [LARGE SCALE GENOMIC DNA]</scope>
    <source>
        <strain evidence="8">NP_7</strain>
    </source>
</reference>
<sequence>MPTDQTLGSAGAEPAAQPIPRLAIPELDRCIQCGFCLPHCPTYRILGMETESPRGRIHLIEAVAQGRIPIDARFEEHMYVCLGCRACETVCPSGVKFGTIIEAARAEIGPTGSPAARRLTRLALRHLMPFPGRLRLGAALLRLYQRSRVGTLARALHLVPRRLAEMEALLPPVPDRFFAPPQEVFPAIGPRRARVGLLSGCVMSLLFADLNEATIRVLRRNGCEVVVPRGQTCCAALNLHNGEREGARDMARRNIDAFLGAGVDAIVINAAGCGSASKEYDALLRDDPDYAEKAARYSRLCRDVTEFLMERDLAGPLGEVRARVTYQDPCHLVHGQGIRRQPRDLLRRIPGLELVEMEGSDRCCGSAGIYNLIQPAYSRQILEEKMAAVKQTGADLVVAPNPGCMLQIASGIRAFGLGTHVRHLIDLLDQAYAAGERPGGARDPA</sequence>
<evidence type="ECO:0000256" key="6">
    <source>
        <dbReference type="PIRNR" id="PIRNR000139"/>
    </source>
</evidence>
<dbReference type="Pfam" id="PF13183">
    <property type="entry name" value="Fer4_8"/>
    <property type="match status" value="1"/>
</dbReference>
<evidence type="ECO:0000313" key="8">
    <source>
        <dbReference type="EMBL" id="TMI84836.1"/>
    </source>
</evidence>
<dbReference type="PANTHER" id="PTHR32479:SF17">
    <property type="entry name" value="GLYCOLATE OXIDASE IRON-SULFUR SUBUNIT"/>
    <property type="match status" value="1"/>
</dbReference>
<dbReference type="Gene3D" id="1.10.1060.10">
    <property type="entry name" value="Alpha-helical ferredoxin"/>
    <property type="match status" value="1"/>
</dbReference>
<evidence type="ECO:0000256" key="4">
    <source>
        <dbReference type="ARBA" id="ARBA00023004"/>
    </source>
</evidence>
<keyword evidence="6" id="KW-0249">Electron transport</keyword>
<feature type="domain" description="4Fe-4S ferredoxin-type" evidence="7">
    <location>
        <begin position="20"/>
        <end position="51"/>
    </location>
</feature>
<dbReference type="SUPFAM" id="SSF46548">
    <property type="entry name" value="alpha-helical ferredoxin"/>
    <property type="match status" value="1"/>
</dbReference>
<gene>
    <name evidence="8" type="ORF">E6H04_00535</name>
</gene>
<keyword evidence="4 6" id="KW-0408">Iron</keyword>
<protein>
    <recommendedName>
        <fullName evidence="6">Glycolate oxidase iron-sulfur subunit</fullName>
        <ecNumber evidence="6">1.1.99.14</ecNumber>
    </recommendedName>
</protein>
<proteinExistence type="predicted"/>
<keyword evidence="2 6" id="KW-0479">Metal-binding</keyword>
<dbReference type="InterPro" id="IPR004017">
    <property type="entry name" value="Cys_rich_dom"/>
</dbReference>
<dbReference type="PANTHER" id="PTHR32479">
    <property type="entry name" value="GLYCOLATE OXIDASE IRON-SULFUR SUBUNIT"/>
    <property type="match status" value="1"/>
</dbReference>
<name>A0A537JNU7_9BACT</name>
<evidence type="ECO:0000313" key="9">
    <source>
        <dbReference type="Proteomes" id="UP000320048"/>
    </source>
</evidence>
<comment type="function">
    <text evidence="6">Component of a complex that catalyzes the oxidation of glycolate to glyoxylate.</text>
</comment>
<comment type="caution">
    <text evidence="8">The sequence shown here is derived from an EMBL/GenBank/DDBJ whole genome shotgun (WGS) entry which is preliminary data.</text>
</comment>
<comment type="catalytic activity">
    <reaction evidence="6">
        <text>(R)-lactate + A = pyruvate + AH2</text>
        <dbReference type="Rhea" id="RHEA:15089"/>
        <dbReference type="ChEBI" id="CHEBI:13193"/>
        <dbReference type="ChEBI" id="CHEBI:15361"/>
        <dbReference type="ChEBI" id="CHEBI:16004"/>
        <dbReference type="ChEBI" id="CHEBI:17499"/>
    </reaction>
</comment>
<comment type="catalytic activity">
    <reaction evidence="6">
        <text>glycolate + A = glyoxylate + AH2</text>
        <dbReference type="Rhea" id="RHEA:21264"/>
        <dbReference type="ChEBI" id="CHEBI:13193"/>
        <dbReference type="ChEBI" id="CHEBI:17499"/>
        <dbReference type="ChEBI" id="CHEBI:29805"/>
        <dbReference type="ChEBI" id="CHEBI:36655"/>
        <dbReference type="EC" id="1.1.99.14"/>
    </reaction>
</comment>
<dbReference type="EC" id="1.1.99.14" evidence="6"/>
<feature type="domain" description="4Fe-4S ferredoxin-type" evidence="7">
    <location>
        <begin position="72"/>
        <end position="95"/>
    </location>
</feature>
<keyword evidence="3" id="KW-0677">Repeat</keyword>
<dbReference type="InterPro" id="IPR009051">
    <property type="entry name" value="Helical_ferredxn"/>
</dbReference>
<evidence type="ECO:0000259" key="7">
    <source>
        <dbReference type="PROSITE" id="PS51379"/>
    </source>
</evidence>
<evidence type="ECO:0000256" key="3">
    <source>
        <dbReference type="ARBA" id="ARBA00022737"/>
    </source>
</evidence>
<dbReference type="PROSITE" id="PS51379">
    <property type="entry name" value="4FE4S_FER_2"/>
    <property type="match status" value="2"/>
</dbReference>
<evidence type="ECO:0000256" key="5">
    <source>
        <dbReference type="ARBA" id="ARBA00023014"/>
    </source>
</evidence>
<keyword evidence="6" id="KW-0813">Transport</keyword>
<organism evidence="8 9">
    <name type="scientific">Candidatus Segetimicrobium genomatis</name>
    <dbReference type="NCBI Taxonomy" id="2569760"/>
    <lineage>
        <taxon>Bacteria</taxon>
        <taxon>Bacillati</taxon>
        <taxon>Candidatus Sysuimicrobiota</taxon>
        <taxon>Candidatus Sysuimicrobiia</taxon>
        <taxon>Candidatus Sysuimicrobiales</taxon>
        <taxon>Candidatus Segetimicrobiaceae</taxon>
        <taxon>Candidatus Segetimicrobium</taxon>
    </lineage>
</organism>
<dbReference type="InterPro" id="IPR012257">
    <property type="entry name" value="Glc_ox_4Fe-4S"/>
</dbReference>
<dbReference type="PIRSF" id="PIRSF000139">
    <property type="entry name" value="Glc_ox_4Fe-4S"/>
    <property type="match status" value="1"/>
</dbReference>
<dbReference type="Proteomes" id="UP000320048">
    <property type="component" value="Unassembled WGS sequence"/>
</dbReference>
<evidence type="ECO:0000256" key="1">
    <source>
        <dbReference type="ARBA" id="ARBA00022485"/>
    </source>
</evidence>
<dbReference type="InterPro" id="IPR017900">
    <property type="entry name" value="4Fe4S_Fe_S_CS"/>
</dbReference>
<dbReference type="InterPro" id="IPR017896">
    <property type="entry name" value="4Fe4S_Fe-S-bd"/>
</dbReference>
<dbReference type="Pfam" id="PF02754">
    <property type="entry name" value="CCG"/>
    <property type="match status" value="2"/>
</dbReference>
<comment type="cofactor">
    <cofactor evidence="6">
        <name>[4Fe-4S] cluster</name>
        <dbReference type="ChEBI" id="CHEBI:49883"/>
    </cofactor>
    <text evidence="6">Binds 2 [4Fe-4S] clusters.</text>
</comment>
<dbReference type="GO" id="GO:0019154">
    <property type="term" value="F:glycolate dehydrogenase activity"/>
    <property type="evidence" value="ECO:0007669"/>
    <property type="project" value="UniProtKB-EC"/>
</dbReference>
<dbReference type="EMBL" id="VBAO01000014">
    <property type="protein sequence ID" value="TMI84836.1"/>
    <property type="molecule type" value="Genomic_DNA"/>
</dbReference>
<keyword evidence="1 6" id="KW-0004">4Fe-4S</keyword>
<dbReference type="GO" id="GO:0046872">
    <property type="term" value="F:metal ion binding"/>
    <property type="evidence" value="ECO:0007669"/>
    <property type="project" value="UniProtKB-UniRule"/>
</dbReference>
<dbReference type="PROSITE" id="PS00198">
    <property type="entry name" value="4FE4S_FER_1"/>
    <property type="match status" value="1"/>
</dbReference>
<evidence type="ECO:0000256" key="2">
    <source>
        <dbReference type="ARBA" id="ARBA00022723"/>
    </source>
</evidence>
<dbReference type="GO" id="GO:0051539">
    <property type="term" value="F:4 iron, 4 sulfur cluster binding"/>
    <property type="evidence" value="ECO:0007669"/>
    <property type="project" value="UniProtKB-UniRule"/>
</dbReference>
<keyword evidence="5 6" id="KW-0411">Iron-sulfur</keyword>